<keyword evidence="7" id="KW-0812">Transmembrane</keyword>
<dbReference type="PANTHER" id="PTHR43563">
    <property type="entry name" value="AMINE OXIDASE"/>
    <property type="match status" value="1"/>
</dbReference>
<feature type="binding site" evidence="6">
    <location>
        <position position="349"/>
    </location>
    <ligand>
        <name>substrate</name>
    </ligand>
</feature>
<dbReference type="PRINTS" id="PR00757">
    <property type="entry name" value="AMINEOXDASEF"/>
</dbReference>
<dbReference type="Proteomes" id="UP000694920">
    <property type="component" value="Unplaced"/>
</dbReference>
<feature type="domain" description="Amine oxidase" evidence="8">
    <location>
        <begin position="25"/>
        <end position="441"/>
    </location>
</feature>
<comment type="subcellular location">
    <subcellularLocation>
        <location evidence="2">Mitochondrion outer membrane</location>
        <topology evidence="2">Single-pass type IV membrane protein</topology>
        <orientation evidence="2">Cytoplasmic side</orientation>
    </subcellularLocation>
</comment>
<comment type="cofactor">
    <cofactor evidence="1 7">
        <name>FAD</name>
        <dbReference type="ChEBI" id="CHEBI:57692"/>
    </cofactor>
</comment>
<dbReference type="GO" id="GO:0008131">
    <property type="term" value="F:primary methylamine oxidase activity"/>
    <property type="evidence" value="ECO:0007669"/>
    <property type="project" value="UniProtKB-ARBA"/>
</dbReference>
<reference evidence="10" key="1">
    <citation type="submission" date="2025-08" db="UniProtKB">
        <authorList>
            <consortium name="RefSeq"/>
        </authorList>
    </citation>
    <scope>IDENTIFICATION</scope>
</reference>
<dbReference type="Gene3D" id="3.50.50.60">
    <property type="entry name" value="FAD/NAD(P)-binding domain"/>
    <property type="match status" value="1"/>
</dbReference>
<dbReference type="GO" id="GO:0097621">
    <property type="term" value="F:monoamine oxidase activity"/>
    <property type="evidence" value="ECO:0007669"/>
    <property type="project" value="UniProtKB-EC"/>
</dbReference>
<dbReference type="SUPFAM" id="SSF51905">
    <property type="entry name" value="FAD/NAD(P)-binding domain"/>
    <property type="match status" value="1"/>
</dbReference>
<dbReference type="PANTHER" id="PTHR43563:SF18">
    <property type="entry name" value="AMINE OXIDASE DOMAIN-CONTAINING PROTEIN"/>
    <property type="match status" value="1"/>
</dbReference>
<dbReference type="InterPro" id="IPR036188">
    <property type="entry name" value="FAD/NAD-bd_sf"/>
</dbReference>
<dbReference type="Pfam" id="PF01593">
    <property type="entry name" value="Amino_oxidase"/>
    <property type="match status" value="1"/>
</dbReference>
<evidence type="ECO:0000256" key="2">
    <source>
        <dbReference type="ARBA" id="ARBA00004362"/>
    </source>
</evidence>
<comment type="catalytic activity">
    <reaction evidence="5">
        <text>a secondary aliphatic amine + O2 + H2O = a primary amine + an aldehyde + H2O2</text>
        <dbReference type="Rhea" id="RHEA:26414"/>
        <dbReference type="ChEBI" id="CHEBI:15377"/>
        <dbReference type="ChEBI" id="CHEBI:15379"/>
        <dbReference type="ChEBI" id="CHEBI:16240"/>
        <dbReference type="ChEBI" id="CHEBI:17478"/>
        <dbReference type="ChEBI" id="CHEBI:58855"/>
        <dbReference type="ChEBI" id="CHEBI:65296"/>
        <dbReference type="EC" id="1.4.3.4"/>
    </reaction>
</comment>
<feature type="binding site" evidence="6">
    <location>
        <position position="26"/>
    </location>
    <ligand>
        <name>FAD</name>
        <dbReference type="ChEBI" id="CHEBI:57692"/>
    </ligand>
</feature>
<sequence>MAHFDNLFDSEDENDFDIIVVGGGLTGLTAAYNILERHVGLDVLILERNNAIGGRIISQTESKFYYGHSLQKNITHMLDTFDIPKEFKIDIGEKQKVLFTKNGPLENKLPSYIAGEIHYFLKAINSNSMDPKFKIYSAHEEAEDLSRISIDQLICRLVFLPQSRSICRTFISLVCGINDTHYISALWVLVMLHGANGLLTRLKIVLGDEHRYFVKNGMMSIAEELVRRIEDENGEMHCKEQVNTIQFNNDRVYVTTDIRTYRCNHVIIAVPPQESVLIQIQPEPPINLIHCQNLFQCSKTIFFNATYKTPFWHTQFSGDIISTWNSKTKLRIAYDASSWSKRESVIAGFISESNQTSRASIDLFDVLNACFKSSQSRNYIDYKETQGNSMNVPKPDNINHHINPMFTPWGRIFFASSEYAPTWPGTVDGALESGNISACLLLMRTRPQALSPLEIISCTNQRVKPRPSQPIRAAMLQYICLTVNVIIFLSYFRAAYQND</sequence>
<evidence type="ECO:0000256" key="1">
    <source>
        <dbReference type="ARBA" id="ARBA00001974"/>
    </source>
</evidence>
<evidence type="ECO:0000259" key="8">
    <source>
        <dbReference type="Pfam" id="PF01593"/>
    </source>
</evidence>
<dbReference type="EC" id="1.4.3.-" evidence="7"/>
<keyword evidence="7" id="KW-0472">Membrane</keyword>
<accession>A0AAJ7W4H6</accession>
<dbReference type="InterPro" id="IPR002937">
    <property type="entry name" value="Amino_oxidase"/>
</dbReference>
<evidence type="ECO:0000256" key="3">
    <source>
        <dbReference type="ARBA" id="ARBA00005995"/>
    </source>
</evidence>
<dbReference type="RefSeq" id="XP_024944268.1">
    <property type="nucleotide sequence ID" value="XM_025088500.1"/>
</dbReference>
<keyword evidence="7" id="KW-0285">Flavoprotein</keyword>
<keyword evidence="7" id="KW-1133">Transmembrane helix</keyword>
<protein>
    <recommendedName>
        <fullName evidence="7">Amine oxidase</fullName>
        <ecNumber evidence="7">1.4.3.-</ecNumber>
    </recommendedName>
</protein>
<evidence type="ECO:0000256" key="5">
    <source>
        <dbReference type="ARBA" id="ARBA00048448"/>
    </source>
</evidence>
<dbReference type="InterPro" id="IPR001613">
    <property type="entry name" value="Flavin_amine_oxidase"/>
</dbReference>
<keyword evidence="4 7" id="KW-0560">Oxidoreductase</keyword>
<feature type="transmembrane region" description="Helical" evidence="7">
    <location>
        <begin position="475"/>
        <end position="496"/>
    </location>
</feature>
<dbReference type="AlphaFoldDB" id="A0AAJ7W4H6"/>
<evidence type="ECO:0000256" key="4">
    <source>
        <dbReference type="ARBA" id="ARBA00023002"/>
    </source>
</evidence>
<keyword evidence="7" id="KW-0274">FAD</keyword>
<comment type="similarity">
    <text evidence="3 7">Belongs to the flavin monoamine oxidase family.</text>
</comment>
<name>A0AAJ7W4H6_CEPCN</name>
<dbReference type="InterPro" id="IPR050703">
    <property type="entry name" value="Flavin_MAO"/>
</dbReference>
<keyword evidence="9" id="KW-1185">Reference proteome</keyword>
<evidence type="ECO:0000313" key="10">
    <source>
        <dbReference type="RefSeq" id="XP_024944268.1"/>
    </source>
</evidence>
<dbReference type="GeneID" id="107271242"/>
<dbReference type="KEGG" id="ccin:107271242"/>
<feature type="binding site" evidence="6">
    <location>
        <position position="418"/>
    </location>
    <ligand>
        <name>FAD</name>
        <dbReference type="ChEBI" id="CHEBI:57692"/>
    </ligand>
</feature>
<proteinExistence type="inferred from homology"/>
<gene>
    <name evidence="10" type="primary">LOC107271242</name>
</gene>
<evidence type="ECO:0000256" key="6">
    <source>
        <dbReference type="PIRSR" id="PIRSR601613-1"/>
    </source>
</evidence>
<feature type="binding site" evidence="6">
    <location>
        <position position="242"/>
    </location>
    <ligand>
        <name>FAD</name>
        <dbReference type="ChEBI" id="CHEBI:57692"/>
    </ligand>
</feature>
<evidence type="ECO:0000256" key="7">
    <source>
        <dbReference type="RuleBase" id="RU362067"/>
    </source>
</evidence>
<dbReference type="GO" id="GO:0005741">
    <property type="term" value="C:mitochondrial outer membrane"/>
    <property type="evidence" value="ECO:0007669"/>
    <property type="project" value="UniProtKB-SubCell"/>
</dbReference>
<organism evidence="9 10">
    <name type="scientific">Cephus cinctus</name>
    <name type="common">Wheat stem sawfly</name>
    <dbReference type="NCBI Taxonomy" id="211228"/>
    <lineage>
        <taxon>Eukaryota</taxon>
        <taxon>Metazoa</taxon>
        <taxon>Ecdysozoa</taxon>
        <taxon>Arthropoda</taxon>
        <taxon>Hexapoda</taxon>
        <taxon>Insecta</taxon>
        <taxon>Pterygota</taxon>
        <taxon>Neoptera</taxon>
        <taxon>Endopterygota</taxon>
        <taxon>Hymenoptera</taxon>
        <taxon>Cephoidea</taxon>
        <taxon>Cephidae</taxon>
        <taxon>Cephus</taxon>
    </lineage>
</organism>
<evidence type="ECO:0000313" key="9">
    <source>
        <dbReference type="Proteomes" id="UP000694920"/>
    </source>
</evidence>